<keyword evidence="1 3" id="KW-0732">Signal</keyword>
<dbReference type="SMART" id="SM00409">
    <property type="entry name" value="IG"/>
    <property type="match status" value="1"/>
</dbReference>
<dbReference type="PANTHER" id="PTHR23268">
    <property type="entry name" value="T-CELL RECEPTOR BETA CHAIN"/>
    <property type="match status" value="1"/>
</dbReference>
<organism evidence="5 6">
    <name type="scientific">Suricata suricatta</name>
    <name type="common">Meerkat</name>
    <dbReference type="NCBI Taxonomy" id="37032"/>
    <lineage>
        <taxon>Eukaryota</taxon>
        <taxon>Metazoa</taxon>
        <taxon>Chordata</taxon>
        <taxon>Craniata</taxon>
        <taxon>Vertebrata</taxon>
        <taxon>Euteleostomi</taxon>
        <taxon>Mammalia</taxon>
        <taxon>Eutheria</taxon>
        <taxon>Laurasiatheria</taxon>
        <taxon>Carnivora</taxon>
        <taxon>Feliformia</taxon>
        <taxon>Herpestidae</taxon>
        <taxon>Suricata</taxon>
    </lineage>
</organism>
<dbReference type="InterPro" id="IPR050413">
    <property type="entry name" value="TCR_beta_variable"/>
</dbReference>
<dbReference type="Ensembl" id="ENSSSUT00005003208.1">
    <property type="protein sequence ID" value="ENSSSUP00005002748.1"/>
    <property type="gene ID" value="ENSSSUG00005001865.1"/>
</dbReference>
<evidence type="ECO:0000259" key="4">
    <source>
        <dbReference type="PROSITE" id="PS50835"/>
    </source>
</evidence>
<sequence>MSCGRLCCVVLCLLRSVPVDTAITQTPRHLVTATGSNGTLKCEQRLGHNAMYWYKQSAQNPPTLLFAYNYEKLVENDSVPSRFAPECPDSSHLHLQVAALQPDDSAVYLCASSQDTALHSQLLPVHKPPGAARELWGRPRLSSASLVGPQTEISDHNAACQLAGCSDAQFPAQTSTACGLALPWPVCVCS</sequence>
<protein>
    <recommendedName>
        <fullName evidence="4">Ig-like domain-containing protein</fullName>
    </recommendedName>
</protein>
<evidence type="ECO:0000256" key="1">
    <source>
        <dbReference type="ARBA" id="ARBA00022729"/>
    </source>
</evidence>
<keyword evidence="2" id="KW-0391">Immunity</keyword>
<dbReference type="GO" id="GO:0002376">
    <property type="term" value="P:immune system process"/>
    <property type="evidence" value="ECO:0007669"/>
    <property type="project" value="UniProtKB-KW"/>
</dbReference>
<dbReference type="SMART" id="SM00406">
    <property type="entry name" value="IGv"/>
    <property type="match status" value="1"/>
</dbReference>
<name>A0A673SSY8_SURSU</name>
<dbReference type="Pfam" id="PF07686">
    <property type="entry name" value="V-set"/>
    <property type="match status" value="1"/>
</dbReference>
<dbReference type="OMA" id="YSYQKLM"/>
<reference evidence="5" key="2">
    <citation type="submission" date="2025-08" db="UniProtKB">
        <authorList>
            <consortium name="Ensembl"/>
        </authorList>
    </citation>
    <scope>IDENTIFICATION</scope>
</reference>
<dbReference type="GO" id="GO:0005886">
    <property type="term" value="C:plasma membrane"/>
    <property type="evidence" value="ECO:0007669"/>
    <property type="project" value="TreeGrafter"/>
</dbReference>
<dbReference type="GO" id="GO:0007166">
    <property type="term" value="P:cell surface receptor signaling pathway"/>
    <property type="evidence" value="ECO:0007669"/>
    <property type="project" value="TreeGrafter"/>
</dbReference>
<dbReference type="Proteomes" id="UP000472268">
    <property type="component" value="Chromosome 2"/>
</dbReference>
<evidence type="ECO:0000256" key="3">
    <source>
        <dbReference type="SAM" id="SignalP"/>
    </source>
</evidence>
<reference evidence="5 6" key="1">
    <citation type="submission" date="2019-05" db="EMBL/GenBank/DDBJ databases">
        <title>A Chromosome-scale Meerkat (S. suricatta) Genome Assembly.</title>
        <authorList>
            <person name="Dudchenko O."/>
            <person name="Lieberman Aiden E."/>
            <person name="Tung J."/>
            <person name="Barreiro L.B."/>
            <person name="Clutton-Brock T.H."/>
        </authorList>
    </citation>
    <scope>NUCLEOTIDE SEQUENCE [LARGE SCALE GENOMIC DNA]</scope>
</reference>
<dbReference type="AlphaFoldDB" id="A0A673SSY8"/>
<dbReference type="InterPro" id="IPR007110">
    <property type="entry name" value="Ig-like_dom"/>
</dbReference>
<keyword evidence="6" id="KW-1185">Reference proteome</keyword>
<dbReference type="SUPFAM" id="SSF48726">
    <property type="entry name" value="Immunoglobulin"/>
    <property type="match status" value="1"/>
</dbReference>
<dbReference type="PROSITE" id="PS50835">
    <property type="entry name" value="IG_LIKE"/>
    <property type="match status" value="1"/>
</dbReference>
<accession>A0A673SSY8</accession>
<feature type="signal peptide" evidence="3">
    <location>
        <begin position="1"/>
        <end position="22"/>
    </location>
</feature>
<evidence type="ECO:0000313" key="6">
    <source>
        <dbReference type="Proteomes" id="UP000472268"/>
    </source>
</evidence>
<dbReference type="Gene3D" id="2.60.40.10">
    <property type="entry name" value="Immunoglobulins"/>
    <property type="match status" value="1"/>
</dbReference>
<feature type="domain" description="Ig-like" evidence="4">
    <location>
        <begin position="18"/>
        <end position="126"/>
    </location>
</feature>
<proteinExistence type="predicted"/>
<dbReference type="InterPro" id="IPR013783">
    <property type="entry name" value="Ig-like_fold"/>
</dbReference>
<evidence type="ECO:0000313" key="5">
    <source>
        <dbReference type="Ensembl" id="ENSSSUP00005002748.1"/>
    </source>
</evidence>
<feature type="chain" id="PRO_5025613023" description="Ig-like domain-containing protein" evidence="3">
    <location>
        <begin position="23"/>
        <end position="190"/>
    </location>
</feature>
<dbReference type="InterPro" id="IPR036179">
    <property type="entry name" value="Ig-like_dom_sf"/>
</dbReference>
<reference evidence="5" key="3">
    <citation type="submission" date="2025-09" db="UniProtKB">
        <authorList>
            <consortium name="Ensembl"/>
        </authorList>
    </citation>
    <scope>IDENTIFICATION</scope>
</reference>
<dbReference type="PANTHER" id="PTHR23268:SF40">
    <property type="entry name" value="T CELL RECEPTOR BETA VARIABLE 4-1"/>
    <property type="match status" value="1"/>
</dbReference>
<dbReference type="InterPro" id="IPR013106">
    <property type="entry name" value="Ig_V-set"/>
</dbReference>
<dbReference type="InterPro" id="IPR003599">
    <property type="entry name" value="Ig_sub"/>
</dbReference>
<evidence type="ECO:0000256" key="2">
    <source>
        <dbReference type="ARBA" id="ARBA00022859"/>
    </source>
</evidence>